<feature type="transmembrane region" description="Helical" evidence="1">
    <location>
        <begin position="12"/>
        <end position="28"/>
    </location>
</feature>
<keyword evidence="1" id="KW-0812">Transmembrane</keyword>
<dbReference type="EMBL" id="KQ964488">
    <property type="protein sequence ID" value="KXN70978.1"/>
    <property type="molecule type" value="Genomic_DNA"/>
</dbReference>
<organism evidence="2 3">
    <name type="scientific">Conidiobolus coronatus (strain ATCC 28846 / CBS 209.66 / NRRL 28638)</name>
    <name type="common">Delacroixia coronata</name>
    <dbReference type="NCBI Taxonomy" id="796925"/>
    <lineage>
        <taxon>Eukaryota</taxon>
        <taxon>Fungi</taxon>
        <taxon>Fungi incertae sedis</taxon>
        <taxon>Zoopagomycota</taxon>
        <taxon>Entomophthoromycotina</taxon>
        <taxon>Entomophthoromycetes</taxon>
        <taxon>Entomophthorales</taxon>
        <taxon>Ancylistaceae</taxon>
        <taxon>Conidiobolus</taxon>
    </lineage>
</organism>
<dbReference type="Proteomes" id="UP000070444">
    <property type="component" value="Unassembled WGS sequence"/>
</dbReference>
<evidence type="ECO:0000313" key="3">
    <source>
        <dbReference type="Proteomes" id="UP000070444"/>
    </source>
</evidence>
<reference evidence="2 3" key="1">
    <citation type="journal article" date="2015" name="Genome Biol. Evol.">
        <title>Phylogenomic analyses indicate that early fungi evolved digesting cell walls of algal ancestors of land plants.</title>
        <authorList>
            <person name="Chang Y."/>
            <person name="Wang S."/>
            <person name="Sekimoto S."/>
            <person name="Aerts A.L."/>
            <person name="Choi C."/>
            <person name="Clum A."/>
            <person name="LaButti K.M."/>
            <person name="Lindquist E.A."/>
            <person name="Yee Ngan C."/>
            <person name="Ohm R.A."/>
            <person name="Salamov A.A."/>
            <person name="Grigoriev I.V."/>
            <person name="Spatafora J.W."/>
            <person name="Berbee M.L."/>
        </authorList>
    </citation>
    <scope>NUCLEOTIDE SEQUENCE [LARGE SCALE GENOMIC DNA]</scope>
    <source>
        <strain evidence="2 3">NRRL 28638</strain>
    </source>
</reference>
<keyword evidence="1" id="KW-0472">Membrane</keyword>
<sequence>MIKIEKSNILRWYTLFTISCLVSYNLITHRPPKFSNIFIAIFISLNLIFSSYYLLFKENVILNGSESLKTFFVACTSEYPLIWALVKLLGKSQEFAIYYTNYIYFGLILVHLGLYNTFLKCSRSLLSLTLASSMAIS</sequence>
<protein>
    <submittedName>
        <fullName evidence="2">Uncharacterized protein</fullName>
    </submittedName>
</protein>
<keyword evidence="1" id="KW-1133">Transmembrane helix</keyword>
<name>A0A137P7K2_CONC2</name>
<proteinExistence type="predicted"/>
<evidence type="ECO:0000256" key="1">
    <source>
        <dbReference type="SAM" id="Phobius"/>
    </source>
</evidence>
<accession>A0A137P7K2</accession>
<dbReference type="AlphaFoldDB" id="A0A137P7K2"/>
<gene>
    <name evidence="2" type="ORF">CONCODRAFT_6428</name>
</gene>
<keyword evidence="3" id="KW-1185">Reference proteome</keyword>
<evidence type="ECO:0000313" key="2">
    <source>
        <dbReference type="EMBL" id="KXN70978.1"/>
    </source>
</evidence>
<feature type="transmembrane region" description="Helical" evidence="1">
    <location>
        <begin position="34"/>
        <end position="56"/>
    </location>
</feature>
<feature type="transmembrane region" description="Helical" evidence="1">
    <location>
        <begin position="96"/>
        <end position="115"/>
    </location>
</feature>